<dbReference type="PANTHER" id="PTHR45870">
    <property type="entry name" value="TUBULIN MONOGLYCYLASE TTLL3"/>
    <property type="match status" value="1"/>
</dbReference>
<dbReference type="GO" id="GO:0060271">
    <property type="term" value="P:cilium assembly"/>
    <property type="evidence" value="ECO:0007669"/>
    <property type="project" value="TreeGrafter"/>
</dbReference>
<feature type="compositionally biased region" description="Basic and acidic residues" evidence="7">
    <location>
        <begin position="91"/>
        <end position="101"/>
    </location>
</feature>
<evidence type="ECO:0000256" key="6">
    <source>
        <dbReference type="ARBA" id="ARBA00048944"/>
    </source>
</evidence>
<dbReference type="GO" id="GO:0070736">
    <property type="term" value="F:protein-glycine ligase activity, initiating"/>
    <property type="evidence" value="ECO:0007669"/>
    <property type="project" value="TreeGrafter"/>
</dbReference>
<comment type="catalytic activity">
    <reaction evidence="6">
        <text>L-glutamyl-[protein] + glycine + ATP = glycyl-L-glutamyl-[protein] + ADP + phosphate + H(+)</text>
        <dbReference type="Rhea" id="RHEA:67180"/>
        <dbReference type="Rhea" id="RHEA-COMP:10208"/>
        <dbReference type="Rhea" id="RHEA-COMP:17207"/>
        <dbReference type="ChEBI" id="CHEBI:15378"/>
        <dbReference type="ChEBI" id="CHEBI:29973"/>
        <dbReference type="ChEBI" id="CHEBI:30616"/>
        <dbReference type="ChEBI" id="CHEBI:43474"/>
        <dbReference type="ChEBI" id="CHEBI:57305"/>
        <dbReference type="ChEBI" id="CHEBI:167890"/>
        <dbReference type="ChEBI" id="CHEBI:456216"/>
    </reaction>
    <physiologicalReaction direction="left-to-right" evidence="6">
        <dbReference type="Rhea" id="RHEA:67181"/>
    </physiologicalReaction>
</comment>
<gene>
    <name evidence="8" type="primary">Ttll3_1</name>
    <name evidence="8" type="ORF">GRAPIC_R05116</name>
</gene>
<evidence type="ECO:0000313" key="9">
    <source>
        <dbReference type="Proteomes" id="UP000575029"/>
    </source>
</evidence>
<dbReference type="GO" id="GO:0015630">
    <property type="term" value="C:microtubule cytoskeleton"/>
    <property type="evidence" value="ECO:0007669"/>
    <property type="project" value="TreeGrafter"/>
</dbReference>
<evidence type="ECO:0000256" key="1">
    <source>
        <dbReference type="ARBA" id="ARBA00004611"/>
    </source>
</evidence>
<comment type="subcellular location">
    <subcellularLocation>
        <location evidence="1">Cytoplasm</location>
        <location evidence="1">Cytoskeleton</location>
        <location evidence="1">Flagellum axoneme</location>
    </subcellularLocation>
</comment>
<keyword evidence="5" id="KW-0067">ATP-binding</keyword>
<keyword evidence="3" id="KW-0436">Ligase</keyword>
<accession>A0A7K6EIR9</accession>
<feature type="compositionally biased region" description="Acidic residues" evidence="7">
    <location>
        <begin position="102"/>
        <end position="115"/>
    </location>
</feature>
<dbReference type="SUPFAM" id="SSF56059">
    <property type="entry name" value="Glutathione synthetase ATP-binding domain-like"/>
    <property type="match status" value="1"/>
</dbReference>
<evidence type="ECO:0000256" key="3">
    <source>
        <dbReference type="ARBA" id="ARBA00022598"/>
    </source>
</evidence>
<keyword evidence="2" id="KW-0963">Cytoplasm</keyword>
<protein>
    <submittedName>
        <fullName evidence="8">TTLL3 monoglycylase</fullName>
    </submittedName>
</protein>
<comment type="caution">
    <text evidence="8">The sequence shown here is derived from an EMBL/GenBank/DDBJ whole genome shotgun (WGS) entry which is preliminary data.</text>
</comment>
<feature type="region of interest" description="Disordered" evidence="7">
    <location>
        <begin position="38"/>
        <end position="115"/>
    </location>
</feature>
<dbReference type="EMBL" id="VZRM01005480">
    <property type="protein sequence ID" value="NWV39061.1"/>
    <property type="molecule type" value="Genomic_DNA"/>
</dbReference>
<sequence length="658" mass="74174">GRLSSLVSLQEKKIFTVQGPYPIIRRLLRARGWVERKLPRKDTQQKQQTGCQKKQQLEKRASGGGDELGEAVLNPRGGAQPSLGATAVHHPWPDNKESKGEGEDEDKEDDKEQCNEDSNDIHALMSFLVQDEVPNFLWTTRLSTIDPELLQKIEMVNRYPRVQALSTKVEHGLRQGGTRAGGVQQGLTNFSKQEGLCQSLQKLSWFEQVDLNTFFPRCYRLGIMEEQEAFIEDFRLTAARSLLKLALEKLGDRPVGTEQPPKSDKVPGDHVSHPMPSTARPGSILYPQLVEEALEVCEQHLGVLGHQDIDRNTPSPCRTCIAWDRFLQEYYRVAHEGAGLALNGEQQKQCQDLLQRLGEQLPQLGIEGNLNIWILKPSAKSRGRGIVCATRLEEVLQLARSRTGTPAGVCEWVVQKYVERPLTIFDTKFDIRQWFVVTDWKPLTVWFYRDCYLRFCSRPFSLRHLEPARHLCNVSIQKRYKTSPPDPRVPCDRIWSNKHFQEYLAQLGQADAWHRVMVPGMKAAILNALRCTRDKVGSRKGCFELFGADFLIGEDCQPWLLEVNSCPTMSPSSAVTRQLCANVQRDTLCLVLDRKDKPTCSIGAFELLYKEVSWGLGTATPQAPRAPSPPCVSLQAAVTTCLPVGLNLMVEGCSLRKP</sequence>
<feature type="non-terminal residue" evidence="8">
    <location>
        <position position="658"/>
    </location>
</feature>
<dbReference type="Gene3D" id="3.30.470.20">
    <property type="entry name" value="ATP-grasp fold, B domain"/>
    <property type="match status" value="1"/>
</dbReference>
<keyword evidence="4" id="KW-0547">Nucleotide-binding</keyword>
<dbReference type="Proteomes" id="UP000575029">
    <property type="component" value="Unassembled WGS sequence"/>
</dbReference>
<dbReference type="PROSITE" id="PS51221">
    <property type="entry name" value="TTL"/>
    <property type="match status" value="1"/>
</dbReference>
<feature type="compositionally biased region" description="Low complexity" evidence="7">
    <location>
        <begin position="45"/>
        <end position="54"/>
    </location>
</feature>
<dbReference type="GO" id="GO:0005930">
    <property type="term" value="C:axoneme"/>
    <property type="evidence" value="ECO:0007669"/>
    <property type="project" value="TreeGrafter"/>
</dbReference>
<dbReference type="GO" id="GO:0003341">
    <property type="term" value="P:cilium movement"/>
    <property type="evidence" value="ECO:0007669"/>
    <property type="project" value="TreeGrafter"/>
</dbReference>
<dbReference type="PANTHER" id="PTHR45870:SF2">
    <property type="entry name" value="TUBULIN MONOGLYCYLASE TTLL3"/>
    <property type="match status" value="1"/>
</dbReference>
<name>A0A7K6EIR9_9PASS</name>
<keyword evidence="9" id="KW-1185">Reference proteome</keyword>
<feature type="region of interest" description="Disordered" evidence="7">
    <location>
        <begin position="253"/>
        <end position="278"/>
    </location>
</feature>
<reference evidence="8 9" key="1">
    <citation type="submission" date="2019-09" db="EMBL/GenBank/DDBJ databases">
        <title>Bird 10,000 Genomes (B10K) Project - Family phase.</title>
        <authorList>
            <person name="Zhang G."/>
        </authorList>
    </citation>
    <scope>NUCLEOTIDE SEQUENCE [LARGE SCALE GENOMIC DNA]</scope>
    <source>
        <strain evidence="8">B10K-DU-029-50</strain>
        <tissue evidence="8">Heart</tissue>
    </source>
</reference>
<evidence type="ECO:0000256" key="5">
    <source>
        <dbReference type="ARBA" id="ARBA00022840"/>
    </source>
</evidence>
<evidence type="ECO:0000313" key="8">
    <source>
        <dbReference type="EMBL" id="NWV39061.1"/>
    </source>
</evidence>
<organism evidence="8 9">
    <name type="scientific">Grantiella picta</name>
    <dbReference type="NCBI Taxonomy" id="266360"/>
    <lineage>
        <taxon>Eukaryota</taxon>
        <taxon>Metazoa</taxon>
        <taxon>Chordata</taxon>
        <taxon>Craniata</taxon>
        <taxon>Vertebrata</taxon>
        <taxon>Euteleostomi</taxon>
        <taxon>Archelosauria</taxon>
        <taxon>Archosauria</taxon>
        <taxon>Dinosauria</taxon>
        <taxon>Saurischia</taxon>
        <taxon>Theropoda</taxon>
        <taxon>Coelurosauria</taxon>
        <taxon>Aves</taxon>
        <taxon>Neognathae</taxon>
        <taxon>Neoaves</taxon>
        <taxon>Telluraves</taxon>
        <taxon>Australaves</taxon>
        <taxon>Passeriformes</taxon>
        <taxon>Meliphagoidea</taxon>
        <taxon>Meliphagidae</taxon>
        <taxon>Grantiella</taxon>
    </lineage>
</organism>
<dbReference type="InterPro" id="IPR051437">
    <property type="entry name" value="TTLL_monoglycylase"/>
</dbReference>
<dbReference type="InterPro" id="IPR004344">
    <property type="entry name" value="TTL/TTLL_fam"/>
</dbReference>
<proteinExistence type="predicted"/>
<dbReference type="Pfam" id="PF03133">
    <property type="entry name" value="TTL"/>
    <property type="match status" value="1"/>
</dbReference>
<evidence type="ECO:0000256" key="2">
    <source>
        <dbReference type="ARBA" id="ARBA00022490"/>
    </source>
</evidence>
<evidence type="ECO:0000256" key="4">
    <source>
        <dbReference type="ARBA" id="ARBA00022741"/>
    </source>
</evidence>
<evidence type="ECO:0000256" key="7">
    <source>
        <dbReference type="SAM" id="MobiDB-lite"/>
    </source>
</evidence>
<dbReference type="AlphaFoldDB" id="A0A7K6EIR9"/>
<feature type="compositionally biased region" description="Basic and acidic residues" evidence="7">
    <location>
        <begin position="261"/>
        <end position="272"/>
    </location>
</feature>
<feature type="non-terminal residue" evidence="8">
    <location>
        <position position="1"/>
    </location>
</feature>
<dbReference type="GO" id="GO:0005524">
    <property type="term" value="F:ATP binding"/>
    <property type="evidence" value="ECO:0007669"/>
    <property type="project" value="UniProtKB-KW"/>
</dbReference>